<evidence type="ECO:0000256" key="1">
    <source>
        <dbReference type="SAM" id="Phobius"/>
    </source>
</evidence>
<sequence length="227" mass="25918">MFAFIIGSCLGSFYYCMACRLPQGESLIAPPSQCPNCHQRLKIKDLVPIVSVLFLRFRCRYCKAKIPWSSLCAEVVFGFMFVKITNLPIFSQQLLAFCWLSCAFILSFTDILYLILDTFVFFSGSGLLWFLAFCTGLTFYPMHFIVLLLLCIVGHFSSQHYLGQGDLLLACAWFPWLTLEQISMLLVVASGSGILYLLLKYCLCHQPFAPIPFIPFMTLGLYISYFW</sequence>
<dbReference type="Pfam" id="PF06750">
    <property type="entry name" value="A24_N_bact"/>
    <property type="match status" value="1"/>
</dbReference>
<dbReference type="AlphaFoldDB" id="A0A1Y4QWL1"/>
<protein>
    <recommendedName>
        <fullName evidence="2">Prepilin peptidase A24 N-terminal domain-containing protein</fullName>
    </recommendedName>
</protein>
<feature type="transmembrane region" description="Helical" evidence="1">
    <location>
        <begin position="182"/>
        <end position="199"/>
    </location>
</feature>
<dbReference type="GO" id="GO:0006465">
    <property type="term" value="P:signal peptide processing"/>
    <property type="evidence" value="ECO:0007669"/>
    <property type="project" value="TreeGrafter"/>
</dbReference>
<organism evidence="3 4">
    <name type="scientific">Enterococcus cecorum</name>
    <dbReference type="NCBI Taxonomy" id="44008"/>
    <lineage>
        <taxon>Bacteria</taxon>
        <taxon>Bacillati</taxon>
        <taxon>Bacillota</taxon>
        <taxon>Bacilli</taxon>
        <taxon>Lactobacillales</taxon>
        <taxon>Enterococcaceae</taxon>
        <taxon>Enterococcus</taxon>
    </lineage>
</organism>
<feature type="transmembrane region" description="Helical" evidence="1">
    <location>
        <begin position="208"/>
        <end position="226"/>
    </location>
</feature>
<feature type="transmembrane region" description="Helical" evidence="1">
    <location>
        <begin position="128"/>
        <end position="153"/>
    </location>
</feature>
<dbReference type="RefSeq" id="WP_087215467.1">
    <property type="nucleotide sequence ID" value="NZ_NFLC01000017.1"/>
</dbReference>
<gene>
    <name evidence="3" type="ORF">B5E88_08800</name>
</gene>
<reference evidence="4" key="1">
    <citation type="submission" date="2017-04" db="EMBL/GenBank/DDBJ databases">
        <title>Function of individual gut microbiota members based on whole genome sequencing of pure cultures obtained from chicken caecum.</title>
        <authorList>
            <person name="Medvecky M."/>
            <person name="Cejkova D."/>
            <person name="Polansky O."/>
            <person name="Karasova D."/>
            <person name="Kubasova T."/>
            <person name="Cizek A."/>
            <person name="Rychlik I."/>
        </authorList>
    </citation>
    <scope>NUCLEOTIDE SEQUENCE [LARGE SCALE GENOMIC DNA]</scope>
    <source>
        <strain evidence="4">An144</strain>
    </source>
</reference>
<evidence type="ECO:0000313" key="3">
    <source>
        <dbReference type="EMBL" id="OUQ09736.1"/>
    </source>
</evidence>
<evidence type="ECO:0000259" key="2">
    <source>
        <dbReference type="Pfam" id="PF06750"/>
    </source>
</evidence>
<dbReference type="GO" id="GO:0004190">
    <property type="term" value="F:aspartic-type endopeptidase activity"/>
    <property type="evidence" value="ECO:0007669"/>
    <property type="project" value="TreeGrafter"/>
</dbReference>
<evidence type="ECO:0000313" key="4">
    <source>
        <dbReference type="Proteomes" id="UP000196074"/>
    </source>
</evidence>
<dbReference type="Proteomes" id="UP000196074">
    <property type="component" value="Unassembled WGS sequence"/>
</dbReference>
<proteinExistence type="predicted"/>
<dbReference type="GO" id="GO:0005886">
    <property type="term" value="C:plasma membrane"/>
    <property type="evidence" value="ECO:0007669"/>
    <property type="project" value="TreeGrafter"/>
</dbReference>
<comment type="caution">
    <text evidence="3">The sequence shown here is derived from an EMBL/GenBank/DDBJ whole genome shotgun (WGS) entry which is preliminary data.</text>
</comment>
<keyword evidence="1" id="KW-1133">Transmembrane helix</keyword>
<dbReference type="InterPro" id="IPR010627">
    <property type="entry name" value="Prepilin_pept_A24_N"/>
</dbReference>
<dbReference type="InterPro" id="IPR050882">
    <property type="entry name" value="Prepilin_peptidase/N-MTase"/>
</dbReference>
<dbReference type="PANTHER" id="PTHR30487:SF0">
    <property type="entry name" value="PREPILIN LEADER PEPTIDASE_N-METHYLTRANSFERASE-RELATED"/>
    <property type="match status" value="1"/>
</dbReference>
<dbReference type="PANTHER" id="PTHR30487">
    <property type="entry name" value="TYPE 4 PREPILIN-LIKE PROTEINS LEADER PEPTIDE-PROCESSING ENZYME"/>
    <property type="match status" value="1"/>
</dbReference>
<feature type="transmembrane region" description="Helical" evidence="1">
    <location>
        <begin position="66"/>
        <end position="82"/>
    </location>
</feature>
<accession>A0A1Y4QWL1</accession>
<keyword evidence="1" id="KW-0472">Membrane</keyword>
<name>A0A1Y4QWL1_9ENTE</name>
<dbReference type="EMBL" id="NFLC01000017">
    <property type="protein sequence ID" value="OUQ09736.1"/>
    <property type="molecule type" value="Genomic_DNA"/>
</dbReference>
<feature type="domain" description="Prepilin peptidase A24 N-terminal" evidence="2">
    <location>
        <begin position="5"/>
        <end position="84"/>
    </location>
</feature>
<keyword evidence="1" id="KW-0812">Transmembrane</keyword>